<dbReference type="InterPro" id="IPR002156">
    <property type="entry name" value="RNaseH_domain"/>
</dbReference>
<evidence type="ECO:0000313" key="2">
    <source>
        <dbReference type="EMBL" id="GEY83464.1"/>
    </source>
</evidence>
<dbReference type="GO" id="GO:0003964">
    <property type="term" value="F:RNA-directed DNA polymerase activity"/>
    <property type="evidence" value="ECO:0007669"/>
    <property type="project" value="UniProtKB-KW"/>
</dbReference>
<dbReference type="GO" id="GO:0015074">
    <property type="term" value="P:DNA integration"/>
    <property type="evidence" value="ECO:0007669"/>
    <property type="project" value="InterPro"/>
</dbReference>
<keyword evidence="2" id="KW-0695">RNA-directed DNA polymerase</keyword>
<dbReference type="GO" id="GO:0004523">
    <property type="term" value="F:RNA-DNA hybrid ribonuclease activity"/>
    <property type="evidence" value="ECO:0007669"/>
    <property type="project" value="InterPro"/>
</dbReference>
<dbReference type="PROSITE" id="PS50994">
    <property type="entry name" value="INTEGRASE"/>
    <property type="match status" value="1"/>
</dbReference>
<gene>
    <name evidence="2" type="ORF">Tci_455438</name>
</gene>
<evidence type="ECO:0000259" key="1">
    <source>
        <dbReference type="PROSITE" id="PS50994"/>
    </source>
</evidence>
<dbReference type="Pfam" id="PF13456">
    <property type="entry name" value="RVT_3"/>
    <property type="match status" value="1"/>
</dbReference>
<keyword evidence="2" id="KW-0808">Transferase</keyword>
<dbReference type="Gene3D" id="3.30.420.10">
    <property type="entry name" value="Ribonuclease H-like superfamily/Ribonuclease H"/>
    <property type="match status" value="2"/>
</dbReference>
<organism evidence="2">
    <name type="scientific">Tanacetum cinerariifolium</name>
    <name type="common">Dalmatian daisy</name>
    <name type="synonym">Chrysanthemum cinerariifolium</name>
    <dbReference type="NCBI Taxonomy" id="118510"/>
    <lineage>
        <taxon>Eukaryota</taxon>
        <taxon>Viridiplantae</taxon>
        <taxon>Streptophyta</taxon>
        <taxon>Embryophyta</taxon>
        <taxon>Tracheophyta</taxon>
        <taxon>Spermatophyta</taxon>
        <taxon>Magnoliopsida</taxon>
        <taxon>eudicotyledons</taxon>
        <taxon>Gunneridae</taxon>
        <taxon>Pentapetalae</taxon>
        <taxon>asterids</taxon>
        <taxon>campanulids</taxon>
        <taxon>Asterales</taxon>
        <taxon>Asteraceae</taxon>
        <taxon>Asteroideae</taxon>
        <taxon>Anthemideae</taxon>
        <taxon>Anthemidinae</taxon>
        <taxon>Tanacetum</taxon>
    </lineage>
</organism>
<keyword evidence="2" id="KW-0548">Nucleotidyltransferase</keyword>
<dbReference type="SUPFAM" id="SSF53098">
    <property type="entry name" value="Ribonuclease H-like"/>
    <property type="match status" value="2"/>
</dbReference>
<dbReference type="InterPro" id="IPR012337">
    <property type="entry name" value="RNaseH-like_sf"/>
</dbReference>
<dbReference type="AlphaFoldDB" id="A0A699HWC7"/>
<accession>A0A699HWC7</accession>
<dbReference type="EMBL" id="BKCJ010214193">
    <property type="protein sequence ID" value="GEY83464.1"/>
    <property type="molecule type" value="Genomic_DNA"/>
</dbReference>
<feature type="domain" description="Integrase catalytic" evidence="1">
    <location>
        <begin position="122"/>
        <end position="306"/>
    </location>
</feature>
<comment type="caution">
    <text evidence="2">The sequence shown here is derived from an EMBL/GenBank/DDBJ whole genome shotgun (WGS) entry which is preliminary data.</text>
</comment>
<dbReference type="GO" id="GO:0003676">
    <property type="term" value="F:nucleic acid binding"/>
    <property type="evidence" value="ECO:0007669"/>
    <property type="project" value="InterPro"/>
</dbReference>
<dbReference type="InterPro" id="IPR036397">
    <property type="entry name" value="RNaseH_sf"/>
</dbReference>
<dbReference type="InterPro" id="IPR001584">
    <property type="entry name" value="Integrase_cat-core"/>
</dbReference>
<sequence>MDTIHRWVIMCRWIMCWPNTDKSGGNGVYLRSKVSVHHYNEAEYEALIAGLRIVAQMGVRNVHVSVDSKLVANQVRGTYIAKEENMIKYLEKTKSLVLVEVLKQKSIQEMEVVTVLEEDGPTWMTPVMEYLKDETLSKDRKEASKLRIKARKYELLEGVLYRTSFLKPWLSQVKKFVWDNILCRFGCLGEIVSNNGKQFNENPFKDWCEKLNITQRFASVKHPQSNGLVKRVNRSFGEGINARLGEGNKNLIEELPHKSECHTHRNKIVDSVYNDEELRLNLDLLKERREHAAIHEAKAKSKMTDYYNTRVRGVTFGLGDFLYRSNEASHAVDGGNLGPRWEGPYEVTEALETERTS</sequence>
<proteinExistence type="predicted"/>
<name>A0A699HWC7_TANCI</name>
<reference evidence="2" key="1">
    <citation type="journal article" date="2019" name="Sci. Rep.">
        <title>Draft genome of Tanacetum cinerariifolium, the natural source of mosquito coil.</title>
        <authorList>
            <person name="Yamashiro T."/>
            <person name="Shiraishi A."/>
            <person name="Satake H."/>
            <person name="Nakayama K."/>
        </authorList>
    </citation>
    <scope>NUCLEOTIDE SEQUENCE</scope>
</reference>
<dbReference type="PANTHER" id="PTHR48475">
    <property type="entry name" value="RIBONUCLEASE H"/>
    <property type="match status" value="1"/>
</dbReference>
<protein>
    <submittedName>
        <fullName evidence="2">Reverse transcriptase domain-containing protein</fullName>
    </submittedName>
</protein>
<dbReference type="PANTHER" id="PTHR48475:SF2">
    <property type="entry name" value="RIBONUCLEASE H"/>
    <property type="match status" value="1"/>
</dbReference>